<dbReference type="CDD" id="cd12107">
    <property type="entry name" value="Hemerythrin"/>
    <property type="match status" value="1"/>
</dbReference>
<keyword evidence="2" id="KW-0479">Metal-binding</keyword>
<keyword evidence="6" id="KW-1185">Reference proteome</keyword>
<gene>
    <name evidence="5" type="ORF">ROR02_28610</name>
</gene>
<dbReference type="InterPro" id="IPR050669">
    <property type="entry name" value="Hemerythrin"/>
</dbReference>
<dbReference type="GO" id="GO:0046872">
    <property type="term" value="F:metal ion binding"/>
    <property type="evidence" value="ECO:0007669"/>
    <property type="project" value="UniProtKB-KW"/>
</dbReference>
<evidence type="ECO:0000313" key="6">
    <source>
        <dbReference type="Proteomes" id="UP000321567"/>
    </source>
</evidence>
<sequence length="163" mass="18446">MSADPARSPCRQGEQPSPVPAPVPYLVWSEAYRMGDARIDEDHERLLAEINLLIDAINDDCKGAVLIGSLEHILEVGCAHHRREEALLEEMAYPALPDHREEHRCLEDGMRALIARVAAHAIDDPAEIATTVKEWFVEHVIGQDMRYKTYIEERDQEGNRPCP</sequence>
<dbReference type="PANTHER" id="PTHR37164">
    <property type="entry name" value="BACTERIOHEMERYTHRIN"/>
    <property type="match status" value="1"/>
</dbReference>
<dbReference type="RefSeq" id="WP_147164756.1">
    <property type="nucleotide sequence ID" value="NZ_BJZO01000103.1"/>
</dbReference>
<keyword evidence="3" id="KW-0408">Iron</keyword>
<dbReference type="OrthoDB" id="7305302at2"/>
<protein>
    <submittedName>
        <fullName evidence="5">Hemerythrin</fullName>
    </submittedName>
</protein>
<dbReference type="Gene3D" id="1.20.120.50">
    <property type="entry name" value="Hemerythrin-like"/>
    <property type="match status" value="1"/>
</dbReference>
<dbReference type="AlphaFoldDB" id="A0A512HBG1"/>
<proteinExistence type="inferred from homology"/>
<evidence type="ECO:0000256" key="3">
    <source>
        <dbReference type="ARBA" id="ARBA00023004"/>
    </source>
</evidence>
<dbReference type="Proteomes" id="UP000321567">
    <property type="component" value="Unassembled WGS sequence"/>
</dbReference>
<name>A0A512HBG1_9PROT</name>
<feature type="domain" description="Hemerythrin-like" evidence="4">
    <location>
        <begin position="36"/>
        <end position="146"/>
    </location>
</feature>
<comment type="caution">
    <text evidence="5">The sequence shown here is derived from an EMBL/GenBank/DDBJ whole genome shotgun (WGS) entry which is preliminary data.</text>
</comment>
<reference evidence="5 6" key="1">
    <citation type="submission" date="2019-07" db="EMBL/GenBank/DDBJ databases">
        <title>Whole genome shotgun sequence of Rhodospirillum oryzae NBRC 107573.</title>
        <authorList>
            <person name="Hosoyama A."/>
            <person name="Uohara A."/>
            <person name="Ohji S."/>
            <person name="Ichikawa N."/>
        </authorList>
    </citation>
    <scope>NUCLEOTIDE SEQUENCE [LARGE SCALE GENOMIC DNA]</scope>
    <source>
        <strain evidence="5 6">NBRC 107573</strain>
    </source>
</reference>
<accession>A0A512HBG1</accession>
<dbReference type="InterPro" id="IPR012827">
    <property type="entry name" value="Hemerythrin_metal-bd"/>
</dbReference>
<dbReference type="NCBIfam" id="TIGR02481">
    <property type="entry name" value="hemeryth_dom"/>
    <property type="match status" value="1"/>
</dbReference>
<dbReference type="EMBL" id="BJZO01000103">
    <property type="protein sequence ID" value="GEO82730.1"/>
    <property type="molecule type" value="Genomic_DNA"/>
</dbReference>
<evidence type="ECO:0000256" key="2">
    <source>
        <dbReference type="ARBA" id="ARBA00022723"/>
    </source>
</evidence>
<dbReference type="InterPro" id="IPR012312">
    <property type="entry name" value="Hemerythrin-like"/>
</dbReference>
<organism evidence="5 6">
    <name type="scientific">Pararhodospirillum oryzae</name>
    <dbReference type="NCBI Taxonomy" id="478448"/>
    <lineage>
        <taxon>Bacteria</taxon>
        <taxon>Pseudomonadati</taxon>
        <taxon>Pseudomonadota</taxon>
        <taxon>Alphaproteobacteria</taxon>
        <taxon>Rhodospirillales</taxon>
        <taxon>Rhodospirillaceae</taxon>
        <taxon>Pararhodospirillum</taxon>
    </lineage>
</organism>
<dbReference type="SUPFAM" id="SSF47188">
    <property type="entry name" value="Hemerythrin-like"/>
    <property type="match status" value="1"/>
</dbReference>
<evidence type="ECO:0000256" key="1">
    <source>
        <dbReference type="ARBA" id="ARBA00010587"/>
    </source>
</evidence>
<evidence type="ECO:0000259" key="4">
    <source>
        <dbReference type="Pfam" id="PF01814"/>
    </source>
</evidence>
<dbReference type="InterPro" id="IPR035938">
    <property type="entry name" value="Hemerythrin-like_sf"/>
</dbReference>
<dbReference type="PANTHER" id="PTHR37164:SF1">
    <property type="entry name" value="BACTERIOHEMERYTHRIN"/>
    <property type="match status" value="1"/>
</dbReference>
<comment type="similarity">
    <text evidence="1">Belongs to the hemerythrin family.</text>
</comment>
<dbReference type="Pfam" id="PF01814">
    <property type="entry name" value="Hemerythrin"/>
    <property type="match status" value="1"/>
</dbReference>
<evidence type="ECO:0000313" key="5">
    <source>
        <dbReference type="EMBL" id="GEO82730.1"/>
    </source>
</evidence>